<dbReference type="InterPro" id="IPR050318">
    <property type="entry name" value="DENR/SUI1_TIF"/>
</dbReference>
<dbReference type="RefSeq" id="WP_145087610.1">
    <property type="nucleotide sequence ID" value="NZ_CP036274.1"/>
</dbReference>
<dbReference type="Proteomes" id="UP000315017">
    <property type="component" value="Chromosome"/>
</dbReference>
<dbReference type="GO" id="GO:0003743">
    <property type="term" value="F:translation initiation factor activity"/>
    <property type="evidence" value="ECO:0007669"/>
    <property type="project" value="UniProtKB-KW"/>
</dbReference>
<dbReference type="Pfam" id="PF01253">
    <property type="entry name" value="SUI1"/>
    <property type="match status" value="1"/>
</dbReference>
<dbReference type="KEGG" id="aagg:ETAA8_18660"/>
<evidence type="ECO:0000256" key="1">
    <source>
        <dbReference type="ARBA" id="ARBA00005422"/>
    </source>
</evidence>
<dbReference type="GO" id="GO:0003729">
    <property type="term" value="F:mRNA binding"/>
    <property type="evidence" value="ECO:0007669"/>
    <property type="project" value="TreeGrafter"/>
</dbReference>
<evidence type="ECO:0000313" key="5">
    <source>
        <dbReference type="EMBL" id="QDU26784.1"/>
    </source>
</evidence>
<sequence length="112" mass="12170">MRLFSGTTWDQPPKCDRCGLLETECQCPAHLKSLLPPDKQTAKVTVEKRKKGKLVTVVRGLAPTESDLPALLTKLQTSCGAGGSVQADAIEIQGDHAERVRDLLRTIGYRVG</sequence>
<dbReference type="SUPFAM" id="SSF55159">
    <property type="entry name" value="eIF1-like"/>
    <property type="match status" value="1"/>
</dbReference>
<dbReference type="PANTHER" id="PTHR12789">
    <property type="entry name" value="DENSITY-REGULATED PROTEIN HOMOLOG"/>
    <property type="match status" value="1"/>
</dbReference>
<dbReference type="GO" id="GO:0001731">
    <property type="term" value="P:formation of translation preinitiation complex"/>
    <property type="evidence" value="ECO:0007669"/>
    <property type="project" value="TreeGrafter"/>
</dbReference>
<keyword evidence="6" id="KW-1185">Reference proteome</keyword>
<name>A0A517Y973_9BACT</name>
<evidence type="ECO:0000259" key="4">
    <source>
        <dbReference type="PROSITE" id="PS50296"/>
    </source>
</evidence>
<accession>A0A517Y973</accession>
<keyword evidence="2" id="KW-0810">Translation regulation</keyword>
<feature type="domain" description="SUI1" evidence="4">
    <location>
        <begin position="42"/>
        <end position="108"/>
    </location>
</feature>
<dbReference type="GO" id="GO:0006417">
    <property type="term" value="P:regulation of translation"/>
    <property type="evidence" value="ECO:0007669"/>
    <property type="project" value="UniProtKB-KW"/>
</dbReference>
<organism evidence="5 6">
    <name type="scientific">Anatilimnocola aggregata</name>
    <dbReference type="NCBI Taxonomy" id="2528021"/>
    <lineage>
        <taxon>Bacteria</taxon>
        <taxon>Pseudomonadati</taxon>
        <taxon>Planctomycetota</taxon>
        <taxon>Planctomycetia</taxon>
        <taxon>Pirellulales</taxon>
        <taxon>Pirellulaceae</taxon>
        <taxon>Anatilimnocola</taxon>
    </lineage>
</organism>
<reference evidence="5 6" key="1">
    <citation type="submission" date="2019-02" db="EMBL/GenBank/DDBJ databases">
        <title>Deep-cultivation of Planctomycetes and their phenomic and genomic characterization uncovers novel biology.</title>
        <authorList>
            <person name="Wiegand S."/>
            <person name="Jogler M."/>
            <person name="Boedeker C."/>
            <person name="Pinto D."/>
            <person name="Vollmers J."/>
            <person name="Rivas-Marin E."/>
            <person name="Kohn T."/>
            <person name="Peeters S.H."/>
            <person name="Heuer A."/>
            <person name="Rast P."/>
            <person name="Oberbeckmann S."/>
            <person name="Bunk B."/>
            <person name="Jeske O."/>
            <person name="Meyerdierks A."/>
            <person name="Storesund J.E."/>
            <person name="Kallscheuer N."/>
            <person name="Luecker S."/>
            <person name="Lage O.M."/>
            <person name="Pohl T."/>
            <person name="Merkel B.J."/>
            <person name="Hornburger P."/>
            <person name="Mueller R.-W."/>
            <person name="Bruemmer F."/>
            <person name="Labrenz M."/>
            <person name="Spormann A.M."/>
            <person name="Op den Camp H."/>
            <person name="Overmann J."/>
            <person name="Amann R."/>
            <person name="Jetten M.S.M."/>
            <person name="Mascher T."/>
            <person name="Medema M.H."/>
            <person name="Devos D.P."/>
            <person name="Kaster A.-K."/>
            <person name="Ovreas L."/>
            <person name="Rohde M."/>
            <person name="Galperin M.Y."/>
            <person name="Jogler C."/>
        </authorList>
    </citation>
    <scope>NUCLEOTIDE SEQUENCE [LARGE SCALE GENOMIC DNA]</scope>
    <source>
        <strain evidence="5 6">ETA_A8</strain>
    </source>
</reference>
<dbReference type="PIRSF" id="PIRSF037511">
    <property type="entry name" value="Transl_init_SUI1_pro"/>
    <property type="match status" value="1"/>
</dbReference>
<dbReference type="AlphaFoldDB" id="A0A517Y973"/>
<dbReference type="PROSITE" id="PS50296">
    <property type="entry name" value="SUI1"/>
    <property type="match status" value="1"/>
</dbReference>
<dbReference type="EMBL" id="CP036274">
    <property type="protein sequence ID" value="QDU26784.1"/>
    <property type="molecule type" value="Genomic_DNA"/>
</dbReference>
<dbReference type="InterPro" id="IPR005872">
    <property type="entry name" value="SUI1_arc_bac"/>
</dbReference>
<keyword evidence="3" id="KW-0648">Protein biosynthesis</keyword>
<dbReference type="InterPro" id="IPR036877">
    <property type="entry name" value="SUI1_dom_sf"/>
</dbReference>
<dbReference type="OrthoDB" id="9792915at2"/>
<evidence type="ECO:0000256" key="3">
    <source>
        <dbReference type="ARBA" id="ARBA00022917"/>
    </source>
</evidence>
<proteinExistence type="inferred from homology"/>
<dbReference type="GO" id="GO:0002188">
    <property type="term" value="P:translation reinitiation"/>
    <property type="evidence" value="ECO:0007669"/>
    <property type="project" value="TreeGrafter"/>
</dbReference>
<comment type="similarity">
    <text evidence="1">Belongs to the SUI1 family.</text>
</comment>
<evidence type="ECO:0000313" key="6">
    <source>
        <dbReference type="Proteomes" id="UP000315017"/>
    </source>
</evidence>
<dbReference type="InterPro" id="IPR001950">
    <property type="entry name" value="SUI1"/>
</dbReference>
<protein>
    <submittedName>
        <fullName evidence="5">Translation initiation factor Sui1</fullName>
    </submittedName>
</protein>
<dbReference type="CDD" id="cd11567">
    <property type="entry name" value="YciH_like"/>
    <property type="match status" value="1"/>
</dbReference>
<evidence type="ECO:0000256" key="2">
    <source>
        <dbReference type="ARBA" id="ARBA00022845"/>
    </source>
</evidence>
<gene>
    <name evidence="5" type="ORF">ETAA8_18660</name>
</gene>
<keyword evidence="5" id="KW-0396">Initiation factor</keyword>
<dbReference type="PANTHER" id="PTHR12789:SF0">
    <property type="entry name" value="DENSITY-REGULATED PROTEIN"/>
    <property type="match status" value="1"/>
</dbReference>
<dbReference type="Gene3D" id="3.30.780.10">
    <property type="entry name" value="SUI1-like domain"/>
    <property type="match status" value="1"/>
</dbReference>